<evidence type="ECO:0008006" key="4">
    <source>
        <dbReference type="Google" id="ProtNLM"/>
    </source>
</evidence>
<keyword evidence="1" id="KW-0812">Transmembrane</keyword>
<gene>
    <name evidence="2" type="ORF">COW88_00910</name>
</gene>
<evidence type="ECO:0000313" key="2">
    <source>
        <dbReference type="EMBL" id="PIP73778.1"/>
    </source>
</evidence>
<proteinExistence type="predicted"/>
<dbReference type="EMBL" id="PCTL01000007">
    <property type="protein sequence ID" value="PIP73778.1"/>
    <property type="molecule type" value="Genomic_DNA"/>
</dbReference>
<feature type="transmembrane region" description="Helical" evidence="1">
    <location>
        <begin position="50"/>
        <end position="69"/>
    </location>
</feature>
<keyword evidence="1" id="KW-0472">Membrane</keyword>
<dbReference type="Proteomes" id="UP000230638">
    <property type="component" value="Unassembled WGS sequence"/>
</dbReference>
<name>A0A2H0CWI1_9BACT</name>
<dbReference type="AlphaFoldDB" id="A0A2H0CWI1"/>
<protein>
    <recommendedName>
        <fullName evidence="4">Methyltransferase domain-containing protein</fullName>
    </recommendedName>
</protein>
<accession>A0A2H0CWI1</accession>
<reference evidence="2 3" key="1">
    <citation type="submission" date="2017-09" db="EMBL/GenBank/DDBJ databases">
        <title>Depth-based differentiation of microbial function through sediment-hosted aquifers and enrichment of novel symbionts in the deep terrestrial subsurface.</title>
        <authorList>
            <person name="Probst A.J."/>
            <person name="Ladd B."/>
            <person name="Jarett J.K."/>
            <person name="Geller-Mcgrath D.E."/>
            <person name="Sieber C.M."/>
            <person name="Emerson J.B."/>
            <person name="Anantharaman K."/>
            <person name="Thomas B.C."/>
            <person name="Malmstrom R."/>
            <person name="Stieglmeier M."/>
            <person name="Klingl A."/>
            <person name="Woyke T."/>
            <person name="Ryan C.M."/>
            <person name="Banfield J.F."/>
        </authorList>
    </citation>
    <scope>NUCLEOTIDE SEQUENCE [LARGE SCALE GENOMIC DNA]</scope>
    <source>
        <strain evidence="2">CG22_combo_CG10-13_8_21_14_all_47_15</strain>
    </source>
</reference>
<dbReference type="Gene3D" id="3.40.50.150">
    <property type="entry name" value="Vaccinia Virus protein VP39"/>
    <property type="match status" value="1"/>
</dbReference>
<dbReference type="InterPro" id="IPR029063">
    <property type="entry name" value="SAM-dependent_MTases_sf"/>
</dbReference>
<evidence type="ECO:0000313" key="3">
    <source>
        <dbReference type="Proteomes" id="UP000230638"/>
    </source>
</evidence>
<sequence>MDYYTGIKKIYFNAILRSIVKIGELNNKKILDFGCGTQELKKFIKNKENYIGYDINTGGGIFVLISIILTRRILI</sequence>
<keyword evidence="1" id="KW-1133">Transmembrane helix</keyword>
<organism evidence="2 3">
    <name type="scientific">Candidatus Lloydbacteria bacterium CG22_combo_CG10-13_8_21_14_all_47_15</name>
    <dbReference type="NCBI Taxonomy" id="1974635"/>
    <lineage>
        <taxon>Bacteria</taxon>
        <taxon>Candidatus Lloydiibacteriota</taxon>
    </lineage>
</organism>
<evidence type="ECO:0000256" key="1">
    <source>
        <dbReference type="SAM" id="Phobius"/>
    </source>
</evidence>
<comment type="caution">
    <text evidence="2">The sequence shown here is derived from an EMBL/GenBank/DDBJ whole genome shotgun (WGS) entry which is preliminary data.</text>
</comment>